<evidence type="ECO:0000256" key="1">
    <source>
        <dbReference type="ARBA" id="ARBA00022737"/>
    </source>
</evidence>
<dbReference type="FunFam" id="1.25.40.10:FF:000670">
    <property type="entry name" value="Pentatricopeptide repeat-containing protein"/>
    <property type="match status" value="1"/>
</dbReference>
<protein>
    <recommendedName>
        <fullName evidence="5">Pentatricopeptide repeat-containing protein</fullName>
    </recommendedName>
</protein>
<feature type="repeat" description="PPR" evidence="2">
    <location>
        <begin position="333"/>
        <end position="367"/>
    </location>
</feature>
<reference evidence="4" key="1">
    <citation type="journal article" date="2017" name="Nat. Commun.">
        <title>The asparagus genome sheds light on the origin and evolution of a young Y chromosome.</title>
        <authorList>
            <person name="Harkess A."/>
            <person name="Zhou J."/>
            <person name="Xu C."/>
            <person name="Bowers J.E."/>
            <person name="Van der Hulst R."/>
            <person name="Ayyampalayam S."/>
            <person name="Mercati F."/>
            <person name="Riccardi P."/>
            <person name="McKain M.R."/>
            <person name="Kakrana A."/>
            <person name="Tang H."/>
            <person name="Ray J."/>
            <person name="Groenendijk J."/>
            <person name="Arikit S."/>
            <person name="Mathioni S.M."/>
            <person name="Nakano M."/>
            <person name="Shan H."/>
            <person name="Telgmann-Rauber A."/>
            <person name="Kanno A."/>
            <person name="Yue Z."/>
            <person name="Chen H."/>
            <person name="Li W."/>
            <person name="Chen Y."/>
            <person name="Xu X."/>
            <person name="Zhang Y."/>
            <person name="Luo S."/>
            <person name="Chen H."/>
            <person name="Gao J."/>
            <person name="Mao Z."/>
            <person name="Pires J.C."/>
            <person name="Luo M."/>
            <person name="Kudrna D."/>
            <person name="Wing R.A."/>
            <person name="Meyers B.C."/>
            <person name="Yi K."/>
            <person name="Kong H."/>
            <person name="Lavrijsen P."/>
            <person name="Sunseri F."/>
            <person name="Falavigna A."/>
            <person name="Ye Y."/>
            <person name="Leebens-Mack J.H."/>
            <person name="Chen G."/>
        </authorList>
    </citation>
    <scope>NUCLEOTIDE SEQUENCE [LARGE SCALE GENOMIC DNA]</scope>
    <source>
        <strain evidence="4">cv. DH0086</strain>
    </source>
</reference>
<feature type="repeat" description="PPR" evidence="2">
    <location>
        <begin position="232"/>
        <end position="266"/>
    </location>
</feature>
<feature type="repeat" description="PPR" evidence="2">
    <location>
        <begin position="403"/>
        <end position="433"/>
    </location>
</feature>
<evidence type="ECO:0000256" key="2">
    <source>
        <dbReference type="PROSITE-ProRule" id="PRU00708"/>
    </source>
</evidence>
<dbReference type="Proteomes" id="UP000243459">
    <property type="component" value="Chromosome 3"/>
</dbReference>
<evidence type="ECO:0008006" key="5">
    <source>
        <dbReference type="Google" id="ProtNLM"/>
    </source>
</evidence>
<dbReference type="FunFam" id="1.25.40.10:FF:000366">
    <property type="entry name" value="Pentatricopeptide (PPR) repeat-containing protein"/>
    <property type="match status" value="1"/>
</dbReference>
<dbReference type="Pfam" id="PF20431">
    <property type="entry name" value="E_motif"/>
    <property type="match status" value="1"/>
</dbReference>
<dbReference type="EMBL" id="CM007383">
    <property type="protein sequence ID" value="ONK76697.1"/>
    <property type="molecule type" value="Genomic_DNA"/>
</dbReference>
<keyword evidence="1" id="KW-0677">Repeat</keyword>
<feature type="repeat" description="PPR" evidence="2">
    <location>
        <begin position="504"/>
        <end position="534"/>
    </location>
</feature>
<feature type="repeat" description="PPR" evidence="2">
    <location>
        <begin position="535"/>
        <end position="569"/>
    </location>
</feature>
<keyword evidence="4" id="KW-1185">Reference proteome</keyword>
<organism evidence="3 4">
    <name type="scientific">Asparagus officinalis</name>
    <name type="common">Garden asparagus</name>
    <dbReference type="NCBI Taxonomy" id="4686"/>
    <lineage>
        <taxon>Eukaryota</taxon>
        <taxon>Viridiplantae</taxon>
        <taxon>Streptophyta</taxon>
        <taxon>Embryophyta</taxon>
        <taxon>Tracheophyta</taxon>
        <taxon>Spermatophyta</taxon>
        <taxon>Magnoliopsida</taxon>
        <taxon>Liliopsida</taxon>
        <taxon>Asparagales</taxon>
        <taxon>Asparagaceae</taxon>
        <taxon>Asparagoideae</taxon>
        <taxon>Asparagus</taxon>
    </lineage>
</organism>
<proteinExistence type="predicted"/>
<dbReference type="InterPro" id="IPR002885">
    <property type="entry name" value="PPR_rpt"/>
</dbReference>
<dbReference type="GO" id="GO:0009451">
    <property type="term" value="P:RNA modification"/>
    <property type="evidence" value="ECO:0007669"/>
    <property type="project" value="InterPro"/>
</dbReference>
<dbReference type="Gene3D" id="1.25.40.10">
    <property type="entry name" value="Tetratricopeptide repeat domain"/>
    <property type="match status" value="6"/>
</dbReference>
<feature type="repeat" description="PPR" evidence="2">
    <location>
        <begin position="434"/>
        <end position="468"/>
    </location>
</feature>
<dbReference type="FunFam" id="1.25.40.10:FF:000196">
    <property type="entry name" value="Pentatricopeptide repeat-containing protein At4g14850"/>
    <property type="match status" value="1"/>
</dbReference>
<dbReference type="Pfam" id="PF01535">
    <property type="entry name" value="PPR"/>
    <property type="match status" value="5"/>
</dbReference>
<dbReference type="PROSITE" id="PS51375">
    <property type="entry name" value="PPR"/>
    <property type="match status" value="8"/>
</dbReference>
<dbReference type="Gramene" id="ONK76697">
    <property type="protein sequence ID" value="ONK76697"/>
    <property type="gene ID" value="A4U43_C03F31180"/>
</dbReference>
<dbReference type="GO" id="GO:0003723">
    <property type="term" value="F:RNA binding"/>
    <property type="evidence" value="ECO:0007669"/>
    <property type="project" value="InterPro"/>
</dbReference>
<dbReference type="PANTHER" id="PTHR47926:SF406">
    <property type="entry name" value="REPEAT (PPR) SUPERFAMILY PROTEIN, PUTATIVE-RELATED"/>
    <property type="match status" value="1"/>
</dbReference>
<evidence type="ECO:0000313" key="4">
    <source>
        <dbReference type="Proteomes" id="UP000243459"/>
    </source>
</evidence>
<dbReference type="NCBIfam" id="TIGR00756">
    <property type="entry name" value="PPR"/>
    <property type="match status" value="4"/>
</dbReference>
<accession>A0A5P1FH08</accession>
<dbReference type="FunFam" id="1.25.40.10:FF:000780">
    <property type="entry name" value="Pentatricopeptide repeat-containing protein isoform A"/>
    <property type="match status" value="1"/>
</dbReference>
<evidence type="ECO:0000313" key="3">
    <source>
        <dbReference type="EMBL" id="ONK76697.1"/>
    </source>
</evidence>
<dbReference type="OMA" id="DKAHPRC"/>
<dbReference type="FunFam" id="1.25.40.10:FF:000031">
    <property type="entry name" value="Pentatricopeptide repeat-containing protein mitochondrial"/>
    <property type="match status" value="1"/>
</dbReference>
<name>A0A5P1FH08_ASPOF</name>
<feature type="repeat" description="PPR" evidence="2">
    <location>
        <begin position="131"/>
        <end position="165"/>
    </location>
</feature>
<dbReference type="PANTHER" id="PTHR47926">
    <property type="entry name" value="PENTATRICOPEPTIDE REPEAT-CONTAINING PROTEIN"/>
    <property type="match status" value="1"/>
</dbReference>
<gene>
    <name evidence="3" type="ORF">A4U43_C03F31180</name>
</gene>
<dbReference type="InterPro" id="IPR046960">
    <property type="entry name" value="PPR_At4g14850-like_plant"/>
</dbReference>
<dbReference type="Pfam" id="PF13041">
    <property type="entry name" value="PPR_2"/>
    <property type="match status" value="4"/>
</dbReference>
<dbReference type="FunFam" id="1.25.40.10:FF:000669">
    <property type="entry name" value="Pentatricopeptide repeat-containing protein At4g33990"/>
    <property type="match status" value="1"/>
</dbReference>
<dbReference type="AlphaFoldDB" id="A0A5P1FH08"/>
<sequence>MAPFSLRRPPLAEPISIHQPPLHLKLFTSLFATMRATFSHIFQHCSKRQDPSTGQMAHARMIISGFSPTLFVTNCLIQMHVKCSNLDYARKVFDRMPHRDSVSWNAMISGYASNGFIGISRGLFDGMPCRDVVSWNSMMSGCLQNGKLSEPIELFSKMRLSDVDPDRTTFAILLKLCSLLEDNEMGMQIHGVIVKMGLDVDVVAGSAVVDMYAKCKNLSSSLYFFCEMPERNWISWSAAIGGCIQNEQFCKGLQLFNEMQREGIGVSQSSYASIFRSCAGLSCARTGGQYHCHSLKNNYDLDIVVGTAILDMYAKSGGLDDAMKVFQYLPTRSLQTWNAVIVGFVRNGQGLEAMELFRAMQRSGVGVDGISLSGVFSACAEAKGYLQGLQAHSLAIKSTLSSDICVANAILDMYGKCRAIDEAYSVFEEMNRRDIVSWNAIIAAFEQNEKYEETLLHFDHMLRCGMDPDDFTYGSVLKACAGLQSRDYGEKIHDKIIKSGLGLDPFIGSALIDMYCKCGMMEEAQKLHSRIEEQTLVSWNAIISGFSLQKQSEVAQNLFSKMIDMGLKPDNFTYATVLDTCANLAMVGLGKQMHAQIIKQKLKDDIFISSSLVDMYAKCGHLPDSLLIFEKMLERDFVSWNALICGYAHHGLGSEAIKMFEQMQLENIKPNQATFISVLRACAHVGLVDEGIHYFDLMTKYYTLEPQIEHYSCMVDIIGRAKGIHEALELINSMPFEPDDVIWRTLLNVCKIHGNVEMAEVAVANILRLDPQDSSSYIHLSNIYAEVGRWGDVSKLRRIMKESRMKKEPGCSWIEVMSDMHTFLVGDKAHRKCREIYEMLDYLIGEMKWTGYEPDIELFCDDGEEESEDQQETGVCNG</sequence>
<dbReference type="InterPro" id="IPR011990">
    <property type="entry name" value="TPR-like_helical_dom_sf"/>
</dbReference>
<dbReference type="SUPFAM" id="SSF48452">
    <property type="entry name" value="TPR-like"/>
    <property type="match status" value="1"/>
</dbReference>
<dbReference type="InterPro" id="IPR046848">
    <property type="entry name" value="E_motif"/>
</dbReference>
<feature type="repeat" description="PPR" evidence="2">
    <location>
        <begin position="636"/>
        <end position="670"/>
    </location>
</feature>
<dbReference type="OrthoDB" id="185373at2759"/>
<dbReference type="FunFam" id="1.25.40.10:FF:000343">
    <property type="entry name" value="Pentatricopeptide repeat-containing protein At3g58590"/>
    <property type="match status" value="1"/>
</dbReference>